<evidence type="ECO:0000313" key="3">
    <source>
        <dbReference type="EMBL" id="PJE37437.1"/>
    </source>
</evidence>
<dbReference type="EMBL" id="PGTB01000015">
    <property type="protein sequence ID" value="PJE37437.1"/>
    <property type="molecule type" value="Genomic_DNA"/>
</dbReference>
<evidence type="ECO:0000259" key="2">
    <source>
        <dbReference type="Pfam" id="PF00535"/>
    </source>
</evidence>
<dbReference type="InterPro" id="IPR001173">
    <property type="entry name" value="Glyco_trans_2-like"/>
</dbReference>
<dbReference type="AlphaFoldDB" id="A0A2M8J3T4"/>
<dbReference type="PANTHER" id="PTHR43685">
    <property type="entry name" value="GLYCOSYLTRANSFERASE"/>
    <property type="match status" value="1"/>
</dbReference>
<evidence type="ECO:0000313" key="4">
    <source>
        <dbReference type="Proteomes" id="UP000231553"/>
    </source>
</evidence>
<feature type="domain" description="Glycosyltransferase 2-like" evidence="2">
    <location>
        <begin position="39"/>
        <end position="156"/>
    </location>
</feature>
<protein>
    <submittedName>
        <fullName evidence="3">Glycosyltransferase family 2 protein</fullName>
    </submittedName>
</protein>
<proteinExistence type="predicted"/>
<dbReference type="GO" id="GO:0016740">
    <property type="term" value="F:transferase activity"/>
    <property type="evidence" value="ECO:0007669"/>
    <property type="project" value="UniProtKB-KW"/>
</dbReference>
<dbReference type="Gene3D" id="3.90.550.10">
    <property type="entry name" value="Spore Coat Polysaccharide Biosynthesis Protein SpsA, Chain A"/>
    <property type="match status" value="1"/>
</dbReference>
<dbReference type="OrthoDB" id="7527830at2"/>
<dbReference type="Proteomes" id="UP000231553">
    <property type="component" value="Unassembled WGS sequence"/>
</dbReference>
<organism evidence="3 4">
    <name type="scientific">Pseudooceanicola lipolyticus</name>
    <dbReference type="NCBI Taxonomy" id="2029104"/>
    <lineage>
        <taxon>Bacteria</taxon>
        <taxon>Pseudomonadati</taxon>
        <taxon>Pseudomonadota</taxon>
        <taxon>Alphaproteobacteria</taxon>
        <taxon>Rhodobacterales</taxon>
        <taxon>Paracoccaceae</taxon>
        <taxon>Pseudooceanicola</taxon>
    </lineage>
</organism>
<name>A0A2M8J3T4_9RHOB</name>
<evidence type="ECO:0000256" key="1">
    <source>
        <dbReference type="SAM" id="MobiDB-lite"/>
    </source>
</evidence>
<sequence>MRIERQGDADRTGRCECGPRGEEAGGVTAADATDLPAVSVVIPAYNAGRYLERAVESALAQTGIGCLQVVIVDDCSTDATAKVIAECAARYPDQITALSNPQNMGPAGSRNRGIAAATGDWIAVLDADDALAPGRLARLIGVAEAEGVDVIADLLVFFDLAANAVEEAQPACSGAVQRLVIEDFLRPDAESGLDLGLLKPVFRRDLAQRRVWRYPDGVRHAEDLALYVSVLRKGVDFALLREAHYLFSTRVGARSGRFSPGSVTAVNYNSVADQTEALRDEMRQAGDISPGLAQVFEDRIVRLRRQNRIYGWTVLRKGEVRRLMSWLRADTRNRQDLFAVIGQKLRGRRGLPE</sequence>
<keyword evidence="4" id="KW-1185">Reference proteome</keyword>
<dbReference type="SUPFAM" id="SSF53448">
    <property type="entry name" value="Nucleotide-diphospho-sugar transferases"/>
    <property type="match status" value="1"/>
</dbReference>
<dbReference type="CDD" id="cd00761">
    <property type="entry name" value="Glyco_tranf_GTA_type"/>
    <property type="match status" value="1"/>
</dbReference>
<dbReference type="InterPro" id="IPR050834">
    <property type="entry name" value="Glycosyltransf_2"/>
</dbReference>
<dbReference type="Pfam" id="PF00535">
    <property type="entry name" value="Glycos_transf_2"/>
    <property type="match status" value="1"/>
</dbReference>
<keyword evidence="3" id="KW-0808">Transferase</keyword>
<comment type="caution">
    <text evidence="3">The sequence shown here is derived from an EMBL/GenBank/DDBJ whole genome shotgun (WGS) entry which is preliminary data.</text>
</comment>
<accession>A0A2M8J3T4</accession>
<gene>
    <name evidence="3" type="ORF">CVM52_07130</name>
</gene>
<reference evidence="3 4" key="1">
    <citation type="journal article" date="2018" name="Int. J. Syst. Evol. Microbiol.">
        <title>Pseudooceanicola lipolyticus sp. nov., a marine alphaproteobacterium, reclassification of Oceanicola flagellatus as Pseudooceanicola flagellatus comb. nov. and emended description of the genus Pseudooceanicola.</title>
        <authorList>
            <person name="Huang M.-M."/>
            <person name="Guo L.-L."/>
            <person name="Wu Y.-H."/>
            <person name="Lai Q.-L."/>
            <person name="Shao Z.-Z."/>
            <person name="Wang C.-S."/>
            <person name="Wu M."/>
            <person name="Xu X.-W."/>
        </authorList>
    </citation>
    <scope>NUCLEOTIDE SEQUENCE [LARGE SCALE GENOMIC DNA]</scope>
    <source>
        <strain evidence="3 4">157</strain>
    </source>
</reference>
<feature type="region of interest" description="Disordered" evidence="1">
    <location>
        <begin position="1"/>
        <end position="23"/>
    </location>
</feature>
<dbReference type="InterPro" id="IPR029044">
    <property type="entry name" value="Nucleotide-diphossugar_trans"/>
</dbReference>
<dbReference type="PANTHER" id="PTHR43685:SF2">
    <property type="entry name" value="GLYCOSYLTRANSFERASE 2-LIKE DOMAIN-CONTAINING PROTEIN"/>
    <property type="match status" value="1"/>
</dbReference>